<feature type="transmembrane region" description="Helical" evidence="1">
    <location>
        <begin position="131"/>
        <end position="153"/>
    </location>
</feature>
<keyword evidence="3" id="KW-1185">Reference proteome</keyword>
<evidence type="ECO:0000313" key="3">
    <source>
        <dbReference type="Proteomes" id="UP000789833"/>
    </source>
</evidence>
<feature type="transmembrane region" description="Helical" evidence="1">
    <location>
        <begin position="95"/>
        <end position="119"/>
    </location>
</feature>
<keyword evidence="1" id="KW-0812">Transmembrane</keyword>
<evidence type="ECO:0000313" key="2">
    <source>
        <dbReference type="EMBL" id="CAG9620597.1"/>
    </source>
</evidence>
<organism evidence="2 3">
    <name type="scientific">Sutcliffiella rhizosphaerae</name>
    <dbReference type="NCBI Taxonomy" id="2880967"/>
    <lineage>
        <taxon>Bacteria</taxon>
        <taxon>Bacillati</taxon>
        <taxon>Bacillota</taxon>
        <taxon>Bacilli</taxon>
        <taxon>Bacillales</taxon>
        <taxon>Bacillaceae</taxon>
        <taxon>Sutcliffiella</taxon>
    </lineage>
</organism>
<proteinExistence type="predicted"/>
<sequence length="257" mass="29487">MYYYTGLLVKDWKISMKGQWQTFLLLLLLWLLGLGASIHWKSPDIVLGISLTLIGIHIFYISVDMLLNFGAEMKLKIWLHNPASSSAMLTSKLTISLLNCLLSIFYCVCFYAFSCILFGESFLQGKSLYDALALIWTIIGIAVYLGIWTLFFWSLFTALKSNRLAYWRYVICGIFAYILLRLHLHFFSSEWFSILQSLGTFQAFGISTSVIQQDMYYQEVAMGVQISNFSIALFILFSVLSIVVFFFTAKNITKIEI</sequence>
<keyword evidence="1" id="KW-0472">Membrane</keyword>
<reference evidence="2 3" key="1">
    <citation type="submission" date="2021-10" db="EMBL/GenBank/DDBJ databases">
        <authorList>
            <person name="Criscuolo A."/>
        </authorList>
    </citation>
    <scope>NUCLEOTIDE SEQUENCE [LARGE SCALE GENOMIC DNA]</scope>
    <source>
        <strain evidence="3">CIP 111883</strain>
    </source>
</reference>
<protein>
    <recommendedName>
        <fullName evidence="4">ABC transporter permease</fullName>
    </recommendedName>
</protein>
<evidence type="ECO:0000256" key="1">
    <source>
        <dbReference type="SAM" id="Phobius"/>
    </source>
</evidence>
<keyword evidence="1" id="KW-1133">Transmembrane helix</keyword>
<dbReference type="Proteomes" id="UP000789833">
    <property type="component" value="Unassembled WGS sequence"/>
</dbReference>
<feature type="transmembrane region" description="Helical" evidence="1">
    <location>
        <begin position="45"/>
        <end position="63"/>
    </location>
</feature>
<comment type="caution">
    <text evidence="2">The sequence shown here is derived from an EMBL/GenBank/DDBJ whole genome shotgun (WGS) entry which is preliminary data.</text>
</comment>
<evidence type="ECO:0008006" key="4">
    <source>
        <dbReference type="Google" id="ProtNLM"/>
    </source>
</evidence>
<dbReference type="RefSeq" id="WP_230500513.1">
    <property type="nucleotide sequence ID" value="NZ_CAKJTJ010000005.1"/>
</dbReference>
<name>A0ABN8A9E8_9BACI</name>
<accession>A0ABN8A9E8</accession>
<feature type="transmembrane region" description="Helical" evidence="1">
    <location>
        <begin position="165"/>
        <end position="184"/>
    </location>
</feature>
<feature type="transmembrane region" description="Helical" evidence="1">
    <location>
        <begin position="231"/>
        <end position="249"/>
    </location>
</feature>
<dbReference type="EMBL" id="CAKJTJ010000005">
    <property type="protein sequence ID" value="CAG9620597.1"/>
    <property type="molecule type" value="Genomic_DNA"/>
</dbReference>
<feature type="transmembrane region" description="Helical" evidence="1">
    <location>
        <begin position="20"/>
        <end position="38"/>
    </location>
</feature>
<gene>
    <name evidence="2" type="ORF">BACCIP111883_01366</name>
</gene>